<evidence type="ECO:0000313" key="1">
    <source>
        <dbReference type="EMBL" id="MBE6265354.1"/>
    </source>
</evidence>
<comment type="caution">
    <text evidence="1">The sequence shown here is derived from an EMBL/GenBank/DDBJ whole genome shotgun (WGS) entry which is preliminary data.</text>
</comment>
<name>A0A928GGJ8_XYLRU</name>
<reference evidence="1" key="1">
    <citation type="submission" date="2019-04" db="EMBL/GenBank/DDBJ databases">
        <title>Evolution of Biomass-Degrading Anaerobic Consortia Revealed by Metagenomics.</title>
        <authorList>
            <person name="Peng X."/>
        </authorList>
    </citation>
    <scope>NUCLEOTIDE SEQUENCE</scope>
    <source>
        <strain evidence="1">SIG141</strain>
    </source>
</reference>
<evidence type="ECO:0000313" key="2">
    <source>
        <dbReference type="Proteomes" id="UP000763088"/>
    </source>
</evidence>
<protein>
    <recommendedName>
        <fullName evidence="3">Thioredoxin-like</fullName>
    </recommendedName>
</protein>
<dbReference type="AlphaFoldDB" id="A0A928GGJ8"/>
<dbReference type="Gene3D" id="3.40.30.10">
    <property type="entry name" value="Glutaredoxin"/>
    <property type="match status" value="1"/>
</dbReference>
<dbReference type="EMBL" id="SUYD01000002">
    <property type="protein sequence ID" value="MBE6265354.1"/>
    <property type="molecule type" value="Genomic_DNA"/>
</dbReference>
<organism evidence="1 2">
    <name type="scientific">Xylanibacter ruminicola</name>
    <name type="common">Prevotella ruminicola</name>
    <dbReference type="NCBI Taxonomy" id="839"/>
    <lineage>
        <taxon>Bacteria</taxon>
        <taxon>Pseudomonadati</taxon>
        <taxon>Bacteroidota</taxon>
        <taxon>Bacteroidia</taxon>
        <taxon>Bacteroidales</taxon>
        <taxon>Prevotellaceae</taxon>
        <taxon>Xylanibacter</taxon>
    </lineage>
</organism>
<proteinExistence type="predicted"/>
<evidence type="ECO:0008006" key="3">
    <source>
        <dbReference type="Google" id="ProtNLM"/>
    </source>
</evidence>
<accession>A0A928GGJ8</accession>
<gene>
    <name evidence="1" type="ORF">E7102_02605</name>
</gene>
<sequence length="85" mass="9684">MEARIKEELLQVLAIYMGEDEALWRSHRESLPKSWQVVMADGGIDGYDLSAMPAIYLLDADRKVMMHNPTVPQLSALLESLWQNP</sequence>
<dbReference type="Proteomes" id="UP000763088">
    <property type="component" value="Unassembled WGS sequence"/>
</dbReference>